<feature type="compositionally biased region" description="Basic residues" evidence="1">
    <location>
        <begin position="230"/>
        <end position="239"/>
    </location>
</feature>
<feature type="compositionally biased region" description="Basic and acidic residues" evidence="1">
    <location>
        <begin position="240"/>
        <end position="279"/>
    </location>
</feature>
<dbReference type="AlphaFoldDB" id="A0A8B6DWN2"/>
<evidence type="ECO:0000313" key="3">
    <source>
        <dbReference type="EMBL" id="VDI26387.1"/>
    </source>
</evidence>
<evidence type="ECO:0000313" key="4">
    <source>
        <dbReference type="Proteomes" id="UP000596742"/>
    </source>
</evidence>
<dbReference type="OrthoDB" id="6211173at2759"/>
<organism evidence="3 4">
    <name type="scientific">Mytilus galloprovincialis</name>
    <name type="common">Mediterranean mussel</name>
    <dbReference type="NCBI Taxonomy" id="29158"/>
    <lineage>
        <taxon>Eukaryota</taxon>
        <taxon>Metazoa</taxon>
        <taxon>Spiralia</taxon>
        <taxon>Lophotrochozoa</taxon>
        <taxon>Mollusca</taxon>
        <taxon>Bivalvia</taxon>
        <taxon>Autobranchia</taxon>
        <taxon>Pteriomorphia</taxon>
        <taxon>Mytilida</taxon>
        <taxon>Mytiloidea</taxon>
        <taxon>Mytilidae</taxon>
        <taxon>Mytilinae</taxon>
        <taxon>Mytilus</taxon>
    </lineage>
</organism>
<evidence type="ECO:0000256" key="1">
    <source>
        <dbReference type="SAM" id="MobiDB-lite"/>
    </source>
</evidence>
<dbReference type="EMBL" id="UYJE01004245">
    <property type="protein sequence ID" value="VDI26387.1"/>
    <property type="molecule type" value="Genomic_DNA"/>
</dbReference>
<feature type="region of interest" description="Disordered" evidence="1">
    <location>
        <begin position="163"/>
        <end position="427"/>
    </location>
</feature>
<dbReference type="Proteomes" id="UP000596742">
    <property type="component" value="Unassembled WGS sequence"/>
</dbReference>
<sequence>MNRRRKEKERQRKQIARTGKMNRPPDDIEVTSWITKYLKNQADLSEEKKKMNKCNSNVQVDSQKIDSIETKLLVVSHSKTVNMSHLDTEHKKCRKRKLETCDASDQIDSKQRKKTLSKNIHPKIHSNTENPVEVHMKKKLFTRHRVKLHREKRDLQKVLNERLKDKARKQTKRNNRKRITIESDRIKDKSRKTTQREKRDENTIDFNKSKDKRRKTTQREKRDEITIALHRSKDKVKKKTEREHRDEITIDSDKRKDEGRKRTERKNRDDNTIDSDKSKDKKRKPTQREKRDENTIDCDKSKDKRRKTTQREKRDEITIASHRSKDKVKKKTEREHRDEITIDSDKRRKRTERKNRDDNTIDSDKRKDKGRKTTERDNRDDNTIDSDKSKDKGRKFADRKSRDLQTTITDKVRDKIRKQTSREKRHISDFKRSKKEFASYICTCCHRTWFRSSVIQAVKKNFNKTKTDIISKSFTNYKSFDGLEYICKSCSSTVKSNKLPIYAVNNGLQLDSIPEELQNLSELESVLLSQRILFYKLLNLPRGGQKGFKGNLVNVPVNLNKVTSALPRTPTEAGIIPVKLKRKLQYKGHHIHQTIKPQAIRHGLSWLKRHNKYYTNVQIDETWEQRSRDEEEERVMGDITRNK</sequence>
<protein>
    <recommendedName>
        <fullName evidence="2">DUF6570 domain-containing protein</fullName>
    </recommendedName>
</protein>
<feature type="compositionally biased region" description="Basic and acidic residues" evidence="1">
    <location>
        <begin position="286"/>
        <end position="302"/>
    </location>
</feature>
<evidence type="ECO:0000259" key="2">
    <source>
        <dbReference type="Pfam" id="PF20209"/>
    </source>
</evidence>
<comment type="caution">
    <text evidence="3">The sequence shown here is derived from an EMBL/GenBank/DDBJ whole genome shotgun (WGS) entry which is preliminary data.</text>
</comment>
<keyword evidence="4" id="KW-1185">Reference proteome</keyword>
<feature type="compositionally biased region" description="Basic and acidic residues" evidence="1">
    <location>
        <begin position="354"/>
        <end position="403"/>
    </location>
</feature>
<dbReference type="Pfam" id="PF20209">
    <property type="entry name" value="DUF6570"/>
    <property type="match status" value="1"/>
</dbReference>
<feature type="region of interest" description="Disordered" evidence="1">
    <location>
        <begin position="1"/>
        <end position="27"/>
    </location>
</feature>
<feature type="compositionally biased region" description="Basic and acidic residues" evidence="1">
    <location>
        <begin position="332"/>
        <end position="346"/>
    </location>
</feature>
<name>A0A8B6DWN2_MYTGA</name>
<reference evidence="3" key="1">
    <citation type="submission" date="2018-11" db="EMBL/GenBank/DDBJ databases">
        <authorList>
            <person name="Alioto T."/>
            <person name="Alioto T."/>
        </authorList>
    </citation>
    <scope>NUCLEOTIDE SEQUENCE</scope>
</reference>
<feature type="compositionally biased region" description="Basic residues" evidence="1">
    <location>
        <begin position="165"/>
        <end position="178"/>
    </location>
</feature>
<accession>A0A8B6DWN2</accession>
<feature type="domain" description="DUF6570" evidence="2">
    <location>
        <begin position="497"/>
        <end position="622"/>
    </location>
</feature>
<gene>
    <name evidence="3" type="ORF">MGAL_10B032809</name>
</gene>
<dbReference type="InterPro" id="IPR046700">
    <property type="entry name" value="DUF6570"/>
</dbReference>
<proteinExistence type="predicted"/>
<feature type="compositionally biased region" description="Basic residues" evidence="1">
    <location>
        <begin position="322"/>
        <end position="331"/>
    </location>
</feature>
<feature type="compositionally biased region" description="Basic residues" evidence="1">
    <location>
        <begin position="1"/>
        <end position="15"/>
    </location>
</feature>